<sequence>MSNRQERGIGEENIEVFQNPDKPVVEASPLAPGVLKVKRGDAPPSVNKVDRATAQARLDSLKGPGSKIVGGGSAPSRNGKFSR</sequence>
<reference evidence="2 3" key="1">
    <citation type="journal article" date="2016" name="Nat. Commun.">
        <title>Thousands of microbial genomes shed light on interconnected biogeochemical processes in an aquifer system.</title>
        <authorList>
            <person name="Anantharaman K."/>
            <person name="Brown C.T."/>
            <person name="Hug L.A."/>
            <person name="Sharon I."/>
            <person name="Castelle C.J."/>
            <person name="Probst A.J."/>
            <person name="Thomas B.C."/>
            <person name="Singh A."/>
            <person name="Wilkins M.J."/>
            <person name="Karaoz U."/>
            <person name="Brodie E.L."/>
            <person name="Williams K.H."/>
            <person name="Hubbard S.S."/>
            <person name="Banfield J.F."/>
        </authorList>
    </citation>
    <scope>NUCLEOTIDE SEQUENCE [LARGE SCALE GENOMIC DNA]</scope>
</reference>
<evidence type="ECO:0000313" key="3">
    <source>
        <dbReference type="Proteomes" id="UP000176634"/>
    </source>
</evidence>
<proteinExistence type="predicted"/>
<dbReference type="Proteomes" id="UP000176634">
    <property type="component" value="Unassembled WGS sequence"/>
</dbReference>
<organism evidence="2 3">
    <name type="scientific">Candidatus Magasanikbacteria bacterium RIFOXYD1_FULL_40_23</name>
    <dbReference type="NCBI Taxonomy" id="1798705"/>
    <lineage>
        <taxon>Bacteria</taxon>
        <taxon>Candidatus Magasanikiibacteriota</taxon>
    </lineage>
</organism>
<dbReference type="EMBL" id="MFRA01000005">
    <property type="protein sequence ID" value="OGH92673.1"/>
    <property type="molecule type" value="Genomic_DNA"/>
</dbReference>
<evidence type="ECO:0000313" key="2">
    <source>
        <dbReference type="EMBL" id="OGH92673.1"/>
    </source>
</evidence>
<feature type="region of interest" description="Disordered" evidence="1">
    <location>
        <begin position="57"/>
        <end position="83"/>
    </location>
</feature>
<gene>
    <name evidence="2" type="ORF">A2563_03300</name>
</gene>
<dbReference type="AlphaFoldDB" id="A0A1F6P9P7"/>
<accession>A0A1F6P9P7</accession>
<protein>
    <submittedName>
        <fullName evidence="2">Uncharacterized protein</fullName>
    </submittedName>
</protein>
<name>A0A1F6P9P7_9BACT</name>
<evidence type="ECO:0000256" key="1">
    <source>
        <dbReference type="SAM" id="MobiDB-lite"/>
    </source>
</evidence>
<comment type="caution">
    <text evidence="2">The sequence shown here is derived from an EMBL/GenBank/DDBJ whole genome shotgun (WGS) entry which is preliminary data.</text>
</comment>